<organism evidence="2 3">
    <name type="scientific">Liquidambar formosana</name>
    <name type="common">Formosan gum</name>
    <dbReference type="NCBI Taxonomy" id="63359"/>
    <lineage>
        <taxon>Eukaryota</taxon>
        <taxon>Viridiplantae</taxon>
        <taxon>Streptophyta</taxon>
        <taxon>Embryophyta</taxon>
        <taxon>Tracheophyta</taxon>
        <taxon>Spermatophyta</taxon>
        <taxon>Magnoliopsida</taxon>
        <taxon>eudicotyledons</taxon>
        <taxon>Gunneridae</taxon>
        <taxon>Pentapetalae</taxon>
        <taxon>Saxifragales</taxon>
        <taxon>Altingiaceae</taxon>
        <taxon>Liquidambar</taxon>
    </lineage>
</organism>
<dbReference type="SUPFAM" id="SSF81383">
    <property type="entry name" value="F-box domain"/>
    <property type="match status" value="1"/>
</dbReference>
<dbReference type="Pfam" id="PF08268">
    <property type="entry name" value="FBA_3"/>
    <property type="match status" value="1"/>
</dbReference>
<dbReference type="AlphaFoldDB" id="A0AAP0X5J6"/>
<dbReference type="PANTHER" id="PTHR31672:SF11">
    <property type="entry name" value="F-BOX PROTEIN CPR1-LIKE ISOFORM X2"/>
    <property type="match status" value="1"/>
</dbReference>
<dbReference type="Gene3D" id="1.20.1280.50">
    <property type="match status" value="1"/>
</dbReference>
<reference evidence="2 3" key="1">
    <citation type="journal article" date="2024" name="Plant J.">
        <title>Genome sequences and population genomics reveal climatic adaptation and genomic divergence between two closely related sweetgum species.</title>
        <authorList>
            <person name="Xu W.Q."/>
            <person name="Ren C.Q."/>
            <person name="Zhang X.Y."/>
            <person name="Comes H.P."/>
            <person name="Liu X.H."/>
            <person name="Li Y.G."/>
            <person name="Kettle C.J."/>
            <person name="Jalonen R."/>
            <person name="Gaisberger H."/>
            <person name="Ma Y.Z."/>
            <person name="Qiu Y.X."/>
        </authorList>
    </citation>
    <scope>NUCLEOTIDE SEQUENCE [LARGE SCALE GENOMIC DNA]</scope>
    <source>
        <strain evidence="2">Hangzhou</strain>
    </source>
</reference>
<gene>
    <name evidence="2" type="ORF">L1049_019832</name>
</gene>
<dbReference type="InterPro" id="IPR013187">
    <property type="entry name" value="F-box-assoc_dom_typ3"/>
</dbReference>
<dbReference type="Pfam" id="PF12937">
    <property type="entry name" value="F-box-like"/>
    <property type="match status" value="1"/>
</dbReference>
<dbReference type="InterPro" id="IPR001810">
    <property type="entry name" value="F-box_dom"/>
</dbReference>
<dbReference type="InterPro" id="IPR017451">
    <property type="entry name" value="F-box-assoc_interact_dom"/>
</dbReference>
<evidence type="ECO:0000313" key="2">
    <source>
        <dbReference type="EMBL" id="KAK9291881.1"/>
    </source>
</evidence>
<dbReference type="PANTHER" id="PTHR31672">
    <property type="entry name" value="BNACNNG10540D PROTEIN"/>
    <property type="match status" value="1"/>
</dbReference>
<keyword evidence="3" id="KW-1185">Reference proteome</keyword>
<dbReference type="EMBL" id="JBBPBK010000001">
    <property type="protein sequence ID" value="KAK9291881.1"/>
    <property type="molecule type" value="Genomic_DNA"/>
</dbReference>
<evidence type="ECO:0000313" key="3">
    <source>
        <dbReference type="Proteomes" id="UP001415857"/>
    </source>
</evidence>
<evidence type="ECO:0000259" key="1">
    <source>
        <dbReference type="PROSITE" id="PS50181"/>
    </source>
</evidence>
<sequence length="367" mass="42578">MSGIIDHSQRMNQENEVPFLPEEIIFQILIRLPAEFLYHCGKYVCKTWREIIRDPRFKERHLLFSRSSVFIQESYESFDASFIESEEGEVRVKPLERQFPGQMLASCEGVSLFYYHHCLDFLYIVNPVTKKAIIIPFPSLIHVAWIGYFRMARIPHTGEFKVLCRCKDQNVRFHWLVLTVGTNATWRRIDTIPGEDSIDLEKEVCSLVSVEGVVYCATIGIAGVGRLLAIDLRDETIHNIIMPYGSFNGLIEMRKNLYCMMCTLEYFEGGGTYVMKELEIYILEDLHSSRWIKVYEIETNMEAEAIWFRGFWPVAYLDDGHMILRIPNGDKHSFVAYDLKTREITAINLGIVAPNVIVIYKSSLASW</sequence>
<dbReference type="InterPro" id="IPR050796">
    <property type="entry name" value="SCF_F-box_component"/>
</dbReference>
<dbReference type="PROSITE" id="PS50181">
    <property type="entry name" value="FBOX"/>
    <property type="match status" value="1"/>
</dbReference>
<dbReference type="InterPro" id="IPR036047">
    <property type="entry name" value="F-box-like_dom_sf"/>
</dbReference>
<comment type="caution">
    <text evidence="2">The sequence shown here is derived from an EMBL/GenBank/DDBJ whole genome shotgun (WGS) entry which is preliminary data.</text>
</comment>
<accession>A0AAP0X5J6</accession>
<name>A0AAP0X5J6_LIQFO</name>
<feature type="domain" description="F-box" evidence="1">
    <location>
        <begin position="14"/>
        <end position="67"/>
    </location>
</feature>
<proteinExistence type="predicted"/>
<dbReference type="NCBIfam" id="TIGR01640">
    <property type="entry name" value="F_box_assoc_1"/>
    <property type="match status" value="1"/>
</dbReference>
<protein>
    <recommendedName>
        <fullName evidence="1">F-box domain-containing protein</fullName>
    </recommendedName>
</protein>
<dbReference type="Proteomes" id="UP001415857">
    <property type="component" value="Unassembled WGS sequence"/>
</dbReference>